<dbReference type="EMBL" id="JBBMEJ010000004">
    <property type="protein sequence ID" value="MEQ2370270.1"/>
    <property type="molecule type" value="Genomic_DNA"/>
</dbReference>
<dbReference type="RefSeq" id="WP_349056203.1">
    <property type="nucleotide sequence ID" value="NZ_JBBMEJ010000004.1"/>
</dbReference>
<accession>A0ABV1BEU2</accession>
<gene>
    <name evidence="1" type="ORF">WMO28_04785</name>
</gene>
<reference evidence="1 2" key="1">
    <citation type="submission" date="2024-03" db="EMBL/GenBank/DDBJ databases">
        <title>Human intestinal bacterial collection.</title>
        <authorList>
            <person name="Pauvert C."/>
            <person name="Hitch T.C.A."/>
            <person name="Clavel T."/>
        </authorList>
    </citation>
    <scope>NUCLEOTIDE SEQUENCE [LARGE SCALE GENOMIC DNA]</scope>
    <source>
        <strain evidence="1 2">CLA-JM-H16</strain>
    </source>
</reference>
<dbReference type="Proteomes" id="UP001473063">
    <property type="component" value="Unassembled WGS sequence"/>
</dbReference>
<evidence type="ECO:0008006" key="3">
    <source>
        <dbReference type="Google" id="ProtNLM"/>
    </source>
</evidence>
<comment type="caution">
    <text evidence="1">The sequence shown here is derived from an EMBL/GenBank/DDBJ whole genome shotgun (WGS) entry which is preliminary data.</text>
</comment>
<protein>
    <recommendedName>
        <fullName evidence="3">GGDEF domain-containing protein</fullName>
    </recommendedName>
</protein>
<organism evidence="1 2">
    <name type="scientific">Blautia aquisgranensis</name>
    <dbReference type="NCBI Taxonomy" id="3133153"/>
    <lineage>
        <taxon>Bacteria</taxon>
        <taxon>Bacillati</taxon>
        <taxon>Bacillota</taxon>
        <taxon>Clostridia</taxon>
        <taxon>Lachnospirales</taxon>
        <taxon>Lachnospiraceae</taxon>
        <taxon>Blautia</taxon>
    </lineage>
</organism>
<name>A0ABV1BEU2_9FIRM</name>
<keyword evidence="2" id="KW-1185">Reference proteome</keyword>
<dbReference type="InterPro" id="IPR043128">
    <property type="entry name" value="Rev_trsase/Diguanyl_cyclase"/>
</dbReference>
<dbReference type="Gene3D" id="3.30.70.270">
    <property type="match status" value="1"/>
</dbReference>
<sequence>MDDLPAVSLSVRTAFADRENPGESIFKDADKALYYVKEHGRNGCSFY</sequence>
<proteinExistence type="predicted"/>
<evidence type="ECO:0000313" key="2">
    <source>
        <dbReference type="Proteomes" id="UP001473063"/>
    </source>
</evidence>
<evidence type="ECO:0000313" key="1">
    <source>
        <dbReference type="EMBL" id="MEQ2370270.1"/>
    </source>
</evidence>